<evidence type="ECO:0000256" key="8">
    <source>
        <dbReference type="PROSITE-ProRule" id="PRU00175"/>
    </source>
</evidence>
<proteinExistence type="predicted"/>
<evidence type="ECO:0000256" key="1">
    <source>
        <dbReference type="ARBA" id="ARBA00004141"/>
    </source>
</evidence>
<dbReference type="Proteomes" id="UP000054359">
    <property type="component" value="Unassembled WGS sequence"/>
</dbReference>
<protein>
    <submittedName>
        <fullName evidence="10">Protein TRC8-like protein</fullName>
    </submittedName>
</protein>
<evidence type="ECO:0000256" key="7">
    <source>
        <dbReference type="ARBA" id="ARBA00023136"/>
    </source>
</evidence>
<dbReference type="SMART" id="SM00184">
    <property type="entry name" value="RING"/>
    <property type="match status" value="1"/>
</dbReference>
<feature type="non-terminal residue" evidence="10">
    <location>
        <position position="116"/>
    </location>
</feature>
<evidence type="ECO:0000256" key="2">
    <source>
        <dbReference type="ARBA" id="ARBA00022692"/>
    </source>
</evidence>
<dbReference type="GO" id="GO:0036513">
    <property type="term" value="C:Derlin-1 retrotranslocation complex"/>
    <property type="evidence" value="ECO:0007669"/>
    <property type="project" value="TreeGrafter"/>
</dbReference>
<gene>
    <name evidence="10" type="ORF">X975_16867</name>
</gene>
<name>A0A087UNZ5_STEMI</name>
<keyword evidence="6" id="KW-1133">Transmembrane helix</keyword>
<keyword evidence="4 8" id="KW-0863">Zinc-finger</keyword>
<sequence>MINGLRIFIFESSNILRACMLGLHAYFNIWVQTTKIWESHLLRQSAKQDLSFLQDATKEQLKNKKDVCPICFQELITAKVTTCNHFFHKICLRKWLNEQNTCPLCYTVLYQNNIQT</sequence>
<dbReference type="AlphaFoldDB" id="A0A087UNZ5"/>
<reference evidence="10 11" key="1">
    <citation type="submission" date="2013-11" db="EMBL/GenBank/DDBJ databases">
        <title>Genome sequencing of Stegodyphus mimosarum.</title>
        <authorList>
            <person name="Bechsgaard J."/>
        </authorList>
    </citation>
    <scope>NUCLEOTIDE SEQUENCE [LARGE SCALE GENOMIC DNA]</scope>
</reference>
<feature type="domain" description="RING-type" evidence="9">
    <location>
        <begin position="68"/>
        <end position="105"/>
    </location>
</feature>
<dbReference type="InterPro" id="IPR001841">
    <property type="entry name" value="Znf_RING"/>
</dbReference>
<dbReference type="GO" id="GO:0036503">
    <property type="term" value="P:ERAD pathway"/>
    <property type="evidence" value="ECO:0007669"/>
    <property type="project" value="TreeGrafter"/>
</dbReference>
<dbReference type="Gene3D" id="3.30.40.10">
    <property type="entry name" value="Zinc/RING finger domain, C3HC4 (zinc finger)"/>
    <property type="match status" value="1"/>
</dbReference>
<comment type="subcellular location">
    <subcellularLocation>
        <location evidence="1">Membrane</location>
        <topology evidence="1">Multi-pass membrane protein</topology>
    </subcellularLocation>
</comment>
<keyword evidence="3" id="KW-0479">Metal-binding</keyword>
<evidence type="ECO:0000256" key="4">
    <source>
        <dbReference type="ARBA" id="ARBA00022771"/>
    </source>
</evidence>
<keyword evidence="11" id="KW-1185">Reference proteome</keyword>
<dbReference type="GO" id="GO:0008270">
    <property type="term" value="F:zinc ion binding"/>
    <property type="evidence" value="ECO:0007669"/>
    <property type="project" value="UniProtKB-KW"/>
</dbReference>
<dbReference type="EMBL" id="KK120810">
    <property type="protein sequence ID" value="KFM79084.1"/>
    <property type="molecule type" value="Genomic_DNA"/>
</dbReference>
<dbReference type="PANTHER" id="PTHR22763:SF163">
    <property type="entry name" value="E3 UBIQUITIN-PROTEIN LIGASE RNF139"/>
    <property type="match status" value="1"/>
</dbReference>
<evidence type="ECO:0000313" key="11">
    <source>
        <dbReference type="Proteomes" id="UP000054359"/>
    </source>
</evidence>
<evidence type="ECO:0000313" key="10">
    <source>
        <dbReference type="EMBL" id="KFM79084.1"/>
    </source>
</evidence>
<dbReference type="GO" id="GO:0043161">
    <property type="term" value="P:proteasome-mediated ubiquitin-dependent protein catabolic process"/>
    <property type="evidence" value="ECO:0007669"/>
    <property type="project" value="TreeGrafter"/>
</dbReference>
<dbReference type="OrthoDB" id="4348522at2759"/>
<dbReference type="SUPFAM" id="SSF57850">
    <property type="entry name" value="RING/U-box"/>
    <property type="match status" value="1"/>
</dbReference>
<dbReference type="PANTHER" id="PTHR22763">
    <property type="entry name" value="RING ZINC FINGER PROTEIN"/>
    <property type="match status" value="1"/>
</dbReference>
<keyword evidence="2" id="KW-0812">Transmembrane</keyword>
<evidence type="ECO:0000256" key="3">
    <source>
        <dbReference type="ARBA" id="ARBA00022723"/>
    </source>
</evidence>
<evidence type="ECO:0000259" key="9">
    <source>
        <dbReference type="PROSITE" id="PS50089"/>
    </source>
</evidence>
<dbReference type="InterPro" id="IPR050731">
    <property type="entry name" value="HRD1_E3_ubiq-ligases"/>
</dbReference>
<dbReference type="InterPro" id="IPR013083">
    <property type="entry name" value="Znf_RING/FYVE/PHD"/>
</dbReference>
<dbReference type="PROSITE" id="PS50089">
    <property type="entry name" value="ZF_RING_2"/>
    <property type="match status" value="1"/>
</dbReference>
<keyword evidence="7" id="KW-0472">Membrane</keyword>
<organism evidence="10 11">
    <name type="scientific">Stegodyphus mimosarum</name>
    <name type="common">African social velvet spider</name>
    <dbReference type="NCBI Taxonomy" id="407821"/>
    <lineage>
        <taxon>Eukaryota</taxon>
        <taxon>Metazoa</taxon>
        <taxon>Ecdysozoa</taxon>
        <taxon>Arthropoda</taxon>
        <taxon>Chelicerata</taxon>
        <taxon>Arachnida</taxon>
        <taxon>Araneae</taxon>
        <taxon>Araneomorphae</taxon>
        <taxon>Entelegynae</taxon>
        <taxon>Eresoidea</taxon>
        <taxon>Eresidae</taxon>
        <taxon>Stegodyphus</taxon>
    </lineage>
</organism>
<dbReference type="InterPro" id="IPR025754">
    <property type="entry name" value="TRC8_N_dom"/>
</dbReference>
<accession>A0A087UNZ5</accession>
<dbReference type="Pfam" id="PF13639">
    <property type="entry name" value="zf-RING_2"/>
    <property type="match status" value="1"/>
</dbReference>
<evidence type="ECO:0000256" key="5">
    <source>
        <dbReference type="ARBA" id="ARBA00022833"/>
    </source>
</evidence>
<dbReference type="Pfam" id="PF13705">
    <property type="entry name" value="TRC8_N"/>
    <property type="match status" value="1"/>
</dbReference>
<dbReference type="STRING" id="407821.A0A087UNZ5"/>
<dbReference type="GO" id="GO:0061630">
    <property type="term" value="F:ubiquitin protein ligase activity"/>
    <property type="evidence" value="ECO:0007669"/>
    <property type="project" value="TreeGrafter"/>
</dbReference>
<evidence type="ECO:0000256" key="6">
    <source>
        <dbReference type="ARBA" id="ARBA00022989"/>
    </source>
</evidence>
<keyword evidence="5" id="KW-0862">Zinc</keyword>